<keyword evidence="2" id="KW-1185">Reference proteome</keyword>
<dbReference type="Proteomes" id="UP000775213">
    <property type="component" value="Unassembled WGS sequence"/>
</dbReference>
<protein>
    <submittedName>
        <fullName evidence="1">Uncharacterized protein</fullName>
    </submittedName>
</protein>
<reference evidence="1 2" key="1">
    <citation type="journal article" date="2021" name="Hortic Res">
        <title>Chromosome-scale assembly of the Dendrobium chrysotoxum genome enhances the understanding of orchid evolution.</title>
        <authorList>
            <person name="Zhang Y."/>
            <person name="Zhang G.Q."/>
            <person name="Zhang D."/>
            <person name="Liu X.D."/>
            <person name="Xu X.Y."/>
            <person name="Sun W.H."/>
            <person name="Yu X."/>
            <person name="Zhu X."/>
            <person name="Wang Z.W."/>
            <person name="Zhao X."/>
            <person name="Zhong W.Y."/>
            <person name="Chen H."/>
            <person name="Yin W.L."/>
            <person name="Huang T."/>
            <person name="Niu S.C."/>
            <person name="Liu Z.J."/>
        </authorList>
    </citation>
    <scope>NUCLEOTIDE SEQUENCE [LARGE SCALE GENOMIC DNA]</scope>
    <source>
        <strain evidence="1">Lindl</strain>
    </source>
</reference>
<name>A0AAV7FWV6_DENCH</name>
<sequence length="70" mass="7640">MITGDALIVLHKNFHIPNDVVMVVPKKSDRAGLPFPGYLTICETNLAISVTVGLIALFRDWGAVLTPEHL</sequence>
<accession>A0AAV7FWV6</accession>
<dbReference type="AlphaFoldDB" id="A0AAV7FWV6"/>
<evidence type="ECO:0000313" key="1">
    <source>
        <dbReference type="EMBL" id="KAH0448314.1"/>
    </source>
</evidence>
<proteinExistence type="predicted"/>
<organism evidence="1 2">
    <name type="scientific">Dendrobium chrysotoxum</name>
    <name type="common">Orchid</name>
    <dbReference type="NCBI Taxonomy" id="161865"/>
    <lineage>
        <taxon>Eukaryota</taxon>
        <taxon>Viridiplantae</taxon>
        <taxon>Streptophyta</taxon>
        <taxon>Embryophyta</taxon>
        <taxon>Tracheophyta</taxon>
        <taxon>Spermatophyta</taxon>
        <taxon>Magnoliopsida</taxon>
        <taxon>Liliopsida</taxon>
        <taxon>Asparagales</taxon>
        <taxon>Orchidaceae</taxon>
        <taxon>Epidendroideae</taxon>
        <taxon>Malaxideae</taxon>
        <taxon>Dendrobiinae</taxon>
        <taxon>Dendrobium</taxon>
    </lineage>
</organism>
<evidence type="ECO:0000313" key="2">
    <source>
        <dbReference type="Proteomes" id="UP000775213"/>
    </source>
</evidence>
<gene>
    <name evidence="1" type="ORF">IEQ34_022114</name>
</gene>
<dbReference type="EMBL" id="JAGFBR010000019">
    <property type="protein sequence ID" value="KAH0448314.1"/>
    <property type="molecule type" value="Genomic_DNA"/>
</dbReference>
<comment type="caution">
    <text evidence="1">The sequence shown here is derived from an EMBL/GenBank/DDBJ whole genome shotgun (WGS) entry which is preliminary data.</text>
</comment>